<comment type="caution">
    <text evidence="1">The sequence shown here is derived from an EMBL/GenBank/DDBJ whole genome shotgun (WGS) entry which is preliminary data.</text>
</comment>
<proteinExistence type="predicted"/>
<keyword evidence="2" id="KW-1185">Reference proteome</keyword>
<accession>A0A5C6D9R8</accession>
<dbReference type="RefSeq" id="WP_146530270.1">
    <property type="nucleotide sequence ID" value="NZ_SJPV01000012.1"/>
</dbReference>
<gene>
    <name evidence="1" type="ORF">Poly41_54790</name>
</gene>
<dbReference type="EMBL" id="SJPV01000012">
    <property type="protein sequence ID" value="TWU32501.1"/>
    <property type="molecule type" value="Genomic_DNA"/>
</dbReference>
<name>A0A5C6D9R8_9BACT</name>
<dbReference type="SUPFAM" id="SSF53649">
    <property type="entry name" value="Alkaline phosphatase-like"/>
    <property type="match status" value="1"/>
</dbReference>
<dbReference type="AlphaFoldDB" id="A0A5C6D9R8"/>
<organism evidence="1 2">
    <name type="scientific">Novipirellula artificiosorum</name>
    <dbReference type="NCBI Taxonomy" id="2528016"/>
    <lineage>
        <taxon>Bacteria</taxon>
        <taxon>Pseudomonadati</taxon>
        <taxon>Planctomycetota</taxon>
        <taxon>Planctomycetia</taxon>
        <taxon>Pirellulales</taxon>
        <taxon>Pirellulaceae</taxon>
        <taxon>Novipirellula</taxon>
    </lineage>
</organism>
<evidence type="ECO:0008006" key="3">
    <source>
        <dbReference type="Google" id="ProtNLM"/>
    </source>
</evidence>
<dbReference type="Pfam" id="PF07394">
    <property type="entry name" value="DUF1501"/>
    <property type="match status" value="1"/>
</dbReference>
<dbReference type="InterPro" id="IPR010869">
    <property type="entry name" value="DUF1501"/>
</dbReference>
<evidence type="ECO:0000313" key="2">
    <source>
        <dbReference type="Proteomes" id="UP000319143"/>
    </source>
</evidence>
<dbReference type="InterPro" id="IPR006311">
    <property type="entry name" value="TAT_signal"/>
</dbReference>
<dbReference type="PANTHER" id="PTHR43737">
    <property type="entry name" value="BLL7424 PROTEIN"/>
    <property type="match status" value="1"/>
</dbReference>
<evidence type="ECO:0000313" key="1">
    <source>
        <dbReference type="EMBL" id="TWU32501.1"/>
    </source>
</evidence>
<dbReference type="OrthoDB" id="127333at2"/>
<dbReference type="PROSITE" id="PS51318">
    <property type="entry name" value="TAT"/>
    <property type="match status" value="1"/>
</dbReference>
<protein>
    <recommendedName>
        <fullName evidence="3">DUF1501 domain-containing protein</fullName>
    </recommendedName>
</protein>
<reference evidence="1 2" key="1">
    <citation type="submission" date="2019-02" db="EMBL/GenBank/DDBJ databases">
        <title>Deep-cultivation of Planctomycetes and their phenomic and genomic characterization uncovers novel biology.</title>
        <authorList>
            <person name="Wiegand S."/>
            <person name="Jogler M."/>
            <person name="Boedeker C."/>
            <person name="Pinto D."/>
            <person name="Vollmers J."/>
            <person name="Rivas-Marin E."/>
            <person name="Kohn T."/>
            <person name="Peeters S.H."/>
            <person name="Heuer A."/>
            <person name="Rast P."/>
            <person name="Oberbeckmann S."/>
            <person name="Bunk B."/>
            <person name="Jeske O."/>
            <person name="Meyerdierks A."/>
            <person name="Storesund J.E."/>
            <person name="Kallscheuer N."/>
            <person name="Luecker S."/>
            <person name="Lage O.M."/>
            <person name="Pohl T."/>
            <person name="Merkel B.J."/>
            <person name="Hornburger P."/>
            <person name="Mueller R.-W."/>
            <person name="Bruemmer F."/>
            <person name="Labrenz M."/>
            <person name="Spormann A.M."/>
            <person name="Op Den Camp H."/>
            <person name="Overmann J."/>
            <person name="Amann R."/>
            <person name="Jetten M.S.M."/>
            <person name="Mascher T."/>
            <person name="Medema M.H."/>
            <person name="Devos D.P."/>
            <person name="Kaster A.-K."/>
            <person name="Ovreas L."/>
            <person name="Rohde M."/>
            <person name="Galperin M.Y."/>
            <person name="Jogler C."/>
        </authorList>
    </citation>
    <scope>NUCLEOTIDE SEQUENCE [LARGE SCALE GENOMIC DNA]</scope>
    <source>
        <strain evidence="1 2">Poly41</strain>
    </source>
</reference>
<dbReference type="InterPro" id="IPR017850">
    <property type="entry name" value="Alkaline_phosphatase_core_sf"/>
</dbReference>
<dbReference type="PANTHER" id="PTHR43737:SF1">
    <property type="entry name" value="DUF1501 DOMAIN-CONTAINING PROTEIN"/>
    <property type="match status" value="1"/>
</dbReference>
<dbReference type="Proteomes" id="UP000319143">
    <property type="component" value="Unassembled WGS sequence"/>
</dbReference>
<sequence precursor="true">MKHEPTSISRRGFLRSGLCSVPGLPLANHFCSSASAARSKTGTAKSVIQIWMWGGASHLDTFDPKPEAGSDYCGPFSKPIETNVPGIRICELLPELAKQADKYSIIRSMTHGINAHETGTYLVQTGRMPGDSVSYPSVGSVVSYFKGYRAGYQGMIPPYTVLTKRLGRFSEAGFLGQRYKPLVTGGDPAQDPFAVEGVVVEGISERRQKERRELMHNLDMLSKAMPRSPKLAALKKCENEAYSLILGDGAAVFDLAQESDELRESYGRNTFGQSCLAARRLVEQGVRFITINYEGWDTHKNNFTTLRQKLPEMDQAMATLLKDLSERGLLDSTIVWWSGEFGRTPKIQWEPPYNGGRGHWGSAFSALVAGGGFKGGQLVGSSDARGETVKDRPVYPCDLIGSIYQRLCINPLEKLPHPLGKTVHATPTAEEGVPMGGLLTEII</sequence>